<proteinExistence type="predicted"/>
<accession>A0A3R7X5Q5</accession>
<protein>
    <submittedName>
        <fullName evidence="4">Signal transduction protein</fullName>
    </submittedName>
</protein>
<dbReference type="Proteomes" id="UP000284763">
    <property type="component" value="Unassembled WGS sequence"/>
</dbReference>
<keyword evidence="1" id="KW-0547">Nucleotide-binding</keyword>
<dbReference type="EMBL" id="QZAB01000418">
    <property type="protein sequence ID" value="RQD82952.1"/>
    <property type="molecule type" value="Genomic_DNA"/>
</dbReference>
<dbReference type="InterPro" id="IPR010624">
    <property type="entry name" value="KaiC_dom"/>
</dbReference>
<evidence type="ECO:0000256" key="1">
    <source>
        <dbReference type="ARBA" id="ARBA00022741"/>
    </source>
</evidence>
<evidence type="ECO:0000313" key="4">
    <source>
        <dbReference type="EMBL" id="RQD82952.1"/>
    </source>
</evidence>
<evidence type="ECO:0000256" key="2">
    <source>
        <dbReference type="ARBA" id="ARBA00022840"/>
    </source>
</evidence>
<dbReference type="PANTHER" id="PTHR43637:SF3">
    <property type="entry name" value="FLAGELLA-RELATED PROTEIN H-RELATED"/>
    <property type="match status" value="1"/>
</dbReference>
<comment type="caution">
    <text evidence="4">The sequence shown here is derived from an EMBL/GenBank/DDBJ whole genome shotgun (WGS) entry which is preliminary data.</text>
</comment>
<dbReference type="InterPro" id="IPR027417">
    <property type="entry name" value="P-loop_NTPase"/>
</dbReference>
<dbReference type="InterPro" id="IPR014774">
    <property type="entry name" value="KaiC-like_dom"/>
</dbReference>
<evidence type="ECO:0000313" key="5">
    <source>
        <dbReference type="Proteomes" id="UP000284763"/>
    </source>
</evidence>
<keyword evidence="2" id="KW-0067">ATP-binding</keyword>
<organism evidence="4 5">
    <name type="scientific">Methanosalsum natronophilum</name>
    <dbReference type="NCBI Taxonomy" id="768733"/>
    <lineage>
        <taxon>Archaea</taxon>
        <taxon>Methanobacteriati</taxon>
        <taxon>Methanobacteriota</taxon>
        <taxon>Stenosarchaea group</taxon>
        <taxon>Methanomicrobia</taxon>
        <taxon>Methanosarcinales</taxon>
        <taxon>Methanosarcinaceae</taxon>
        <taxon>Methanosalsum</taxon>
    </lineage>
</organism>
<reference evidence="4 5" key="1">
    <citation type="submission" date="2018-08" db="EMBL/GenBank/DDBJ databases">
        <title>The metabolism and importance of syntrophic acetate oxidation coupled to methane or sulfide production in haloalkaline environments.</title>
        <authorList>
            <person name="Timmers P.H.A."/>
            <person name="Vavourakis C.D."/>
            <person name="Sorokin D.Y."/>
            <person name="Sinninghe Damste J.S."/>
            <person name="Muyzer G."/>
            <person name="Stams A.J.M."/>
            <person name="Plugge C.M."/>
        </authorList>
    </citation>
    <scope>NUCLEOTIDE SEQUENCE [LARGE SCALE GENOMIC DNA]</scope>
    <source>
        <strain evidence="4">MSAO_Arc3</strain>
    </source>
</reference>
<name>A0A3R7X5Q5_9EURY</name>
<gene>
    <name evidence="4" type="ORF">D5R95_06585</name>
</gene>
<dbReference type="Pfam" id="PF06745">
    <property type="entry name" value="ATPase"/>
    <property type="match status" value="1"/>
</dbReference>
<dbReference type="Gene3D" id="3.40.50.300">
    <property type="entry name" value="P-loop containing nucleotide triphosphate hydrolases"/>
    <property type="match status" value="1"/>
</dbReference>
<dbReference type="PANTHER" id="PTHR43637">
    <property type="entry name" value="UPF0273 PROTEIN TM_0370"/>
    <property type="match status" value="1"/>
</dbReference>
<sequence length="252" mass="28717">MDIQDDRKKSILVPTGIKGLDMHLGGGFPPGSTILLVGDSGSGLPMFTYQFAYGGILNGDSVVYYTTDRPVKEIKSEMQSFSMDASTFSKQIEYVDSYTPRFYNLLPANLQKEMKPKDYLKQNVDVLNFLKATVLKERSENYRFIIDSVSYFLRSYSLNEIVDMIEIMSSVSKINQSVNILTMKGGMHDSLVENTMKHSCDGVIEFRLHEKGFDIERSMFIRKIRGMLVPSNIIPYRITRKGIELETTKRVL</sequence>
<dbReference type="SUPFAM" id="SSF52540">
    <property type="entry name" value="P-loop containing nucleoside triphosphate hydrolases"/>
    <property type="match status" value="1"/>
</dbReference>
<dbReference type="PROSITE" id="PS51146">
    <property type="entry name" value="KAIC"/>
    <property type="match status" value="1"/>
</dbReference>
<evidence type="ECO:0000259" key="3">
    <source>
        <dbReference type="PROSITE" id="PS51146"/>
    </source>
</evidence>
<dbReference type="GO" id="GO:0005524">
    <property type="term" value="F:ATP binding"/>
    <property type="evidence" value="ECO:0007669"/>
    <property type="project" value="UniProtKB-KW"/>
</dbReference>
<dbReference type="AlphaFoldDB" id="A0A3R7X5Q5"/>
<feature type="domain" description="KaiC" evidence="3">
    <location>
        <begin position="11"/>
        <end position="252"/>
    </location>
</feature>